<dbReference type="NCBIfam" id="TIGR02001">
    <property type="entry name" value="gcw_chp"/>
    <property type="match status" value="1"/>
</dbReference>
<accession>A0A5C6Q4L4</accession>
<dbReference type="Proteomes" id="UP000321822">
    <property type="component" value="Unassembled WGS sequence"/>
</dbReference>
<dbReference type="AlphaFoldDB" id="A0A5C6Q4L4"/>
<feature type="signal peptide" evidence="1">
    <location>
        <begin position="1"/>
        <end position="20"/>
    </location>
</feature>
<dbReference type="InterPro" id="IPR010239">
    <property type="entry name" value="CHP02001"/>
</dbReference>
<proteinExistence type="predicted"/>
<evidence type="ECO:0000313" key="3">
    <source>
        <dbReference type="Proteomes" id="UP000321822"/>
    </source>
</evidence>
<dbReference type="OrthoDB" id="9793561at2"/>
<evidence type="ECO:0008006" key="4">
    <source>
        <dbReference type="Google" id="ProtNLM"/>
    </source>
</evidence>
<evidence type="ECO:0000256" key="1">
    <source>
        <dbReference type="SAM" id="SignalP"/>
    </source>
</evidence>
<keyword evidence="1" id="KW-0732">Signal</keyword>
<dbReference type="Pfam" id="PF09694">
    <property type="entry name" value="Gcw_chp"/>
    <property type="match status" value="1"/>
</dbReference>
<dbReference type="EMBL" id="VOLT01000020">
    <property type="protein sequence ID" value="TWX63557.1"/>
    <property type="molecule type" value="Genomic_DNA"/>
</dbReference>
<keyword evidence="3" id="KW-1185">Reference proteome</keyword>
<evidence type="ECO:0000313" key="2">
    <source>
        <dbReference type="EMBL" id="TWX63557.1"/>
    </source>
</evidence>
<sequence>MIKIALFTSLISAFSINTIAAEVSGSVSFTNDYRFRGISQTAGDAAVQGSLDVSFENGIYAGVWGSNVDFGDEANLEVDYYAGYAGSITEELSYDATLFYFQYPGYNTGNIDFLEIDFGLHYKNISFLYAVSNDYVNSSESAHYASLDYSLPITETINFDLHAGYAFGDYWDGIRDFNDYQDYSIGLSSSFAGIDVSIAYLMNSMDTKADEVSTGAFRNDDMVLLSASRSF</sequence>
<name>A0A5C6Q4L4_9GAMM</name>
<comment type="caution">
    <text evidence="2">The sequence shown here is derived from an EMBL/GenBank/DDBJ whole genome shotgun (WGS) entry which is preliminary data.</text>
</comment>
<organism evidence="2 3">
    <name type="scientific">Colwellia demingiae</name>
    <dbReference type="NCBI Taxonomy" id="89401"/>
    <lineage>
        <taxon>Bacteria</taxon>
        <taxon>Pseudomonadati</taxon>
        <taxon>Pseudomonadota</taxon>
        <taxon>Gammaproteobacteria</taxon>
        <taxon>Alteromonadales</taxon>
        <taxon>Colwelliaceae</taxon>
        <taxon>Colwellia</taxon>
    </lineage>
</organism>
<feature type="chain" id="PRO_5023147471" description="TIGR02001 family outer membrane protein" evidence="1">
    <location>
        <begin position="21"/>
        <end position="231"/>
    </location>
</feature>
<protein>
    <recommendedName>
        <fullName evidence="4">TIGR02001 family outer membrane protein</fullName>
    </recommendedName>
</protein>
<gene>
    <name evidence="2" type="ORF">ESZ36_22090</name>
</gene>
<reference evidence="2 3" key="1">
    <citation type="submission" date="2019-07" db="EMBL/GenBank/DDBJ databases">
        <title>Genomes of sea-ice associated Colwellia species.</title>
        <authorList>
            <person name="Bowman J.P."/>
        </authorList>
    </citation>
    <scope>NUCLEOTIDE SEQUENCE [LARGE SCALE GENOMIC DNA]</scope>
    <source>
        <strain evidence="2 3">ACAM 459</strain>
    </source>
</reference>
<dbReference type="RefSeq" id="WP_146791920.1">
    <property type="nucleotide sequence ID" value="NZ_VOLT01000020.1"/>
</dbReference>